<protein>
    <submittedName>
        <fullName evidence="2">TIM barrel protein</fullName>
    </submittedName>
</protein>
<feature type="domain" description="Xylose isomerase-like TIM barrel" evidence="1">
    <location>
        <begin position="52"/>
        <end position="277"/>
    </location>
</feature>
<organism evidence="2 3">
    <name type="scientific">Proteiniclasticum aestuarii</name>
    <dbReference type="NCBI Taxonomy" id="2817862"/>
    <lineage>
        <taxon>Bacteria</taxon>
        <taxon>Bacillati</taxon>
        <taxon>Bacillota</taxon>
        <taxon>Clostridia</taxon>
        <taxon>Eubacteriales</taxon>
        <taxon>Clostridiaceae</taxon>
        <taxon>Proteiniclasticum</taxon>
    </lineage>
</organism>
<dbReference type="PANTHER" id="PTHR12110">
    <property type="entry name" value="HYDROXYPYRUVATE ISOMERASE"/>
    <property type="match status" value="1"/>
</dbReference>
<reference evidence="2" key="1">
    <citation type="submission" date="2021-03" db="EMBL/GenBank/DDBJ databases">
        <title>Proteiniclasticum marinus sp. nov., isolated from tidal flat sediment.</title>
        <authorList>
            <person name="Namirimu T."/>
            <person name="Yang J.-A."/>
            <person name="Yang S.-H."/>
            <person name="Kim Y.-J."/>
            <person name="Kwon K.K."/>
        </authorList>
    </citation>
    <scope>NUCLEOTIDE SEQUENCE</scope>
    <source>
        <strain evidence="2">SCR006</strain>
    </source>
</reference>
<dbReference type="Proteomes" id="UP000664218">
    <property type="component" value="Unassembled WGS sequence"/>
</dbReference>
<dbReference type="SUPFAM" id="SSF51658">
    <property type="entry name" value="Xylose isomerase-like"/>
    <property type="match status" value="1"/>
</dbReference>
<dbReference type="InterPro" id="IPR036237">
    <property type="entry name" value="Xyl_isomerase-like_sf"/>
</dbReference>
<dbReference type="EMBL" id="JAFNJU010000003">
    <property type="protein sequence ID" value="MBO1264319.1"/>
    <property type="molecule type" value="Genomic_DNA"/>
</dbReference>
<gene>
    <name evidence="2" type="ORF">J3A84_04600</name>
</gene>
<accession>A0A939H892</accession>
<comment type="caution">
    <text evidence="2">The sequence shown here is derived from an EMBL/GenBank/DDBJ whole genome shotgun (WGS) entry which is preliminary data.</text>
</comment>
<evidence type="ECO:0000313" key="2">
    <source>
        <dbReference type="EMBL" id="MBO1264319.1"/>
    </source>
</evidence>
<proteinExistence type="predicted"/>
<keyword evidence="3" id="KW-1185">Reference proteome</keyword>
<evidence type="ECO:0000313" key="3">
    <source>
        <dbReference type="Proteomes" id="UP000664218"/>
    </source>
</evidence>
<dbReference type="InterPro" id="IPR050312">
    <property type="entry name" value="IolE/XylAMocC-like"/>
</dbReference>
<dbReference type="PANTHER" id="PTHR12110:SF21">
    <property type="entry name" value="XYLOSE ISOMERASE-LIKE TIM BARREL DOMAIN-CONTAINING PROTEIN"/>
    <property type="match status" value="1"/>
</dbReference>
<name>A0A939H892_9CLOT</name>
<dbReference type="Pfam" id="PF01261">
    <property type="entry name" value="AP_endonuc_2"/>
    <property type="match status" value="1"/>
</dbReference>
<dbReference type="AlphaFoldDB" id="A0A939H892"/>
<sequence>MMKSMRRYMKVGIILHMAFNGLAGGEGPILESLRKVVKDDYFDVVEITHIKDPKVRQEAKEMIACGHMEVIYGGQPLLLLNGLNVNHLDEKERRKAVDILKKGIDEAYEIGAKGFSYLAGQYEEETMEDSFQALLASSREILTYAKEKGDMPITLEVFDYDIDKKSLIGPADRAKRLAETLTKEYDNFGLLIDLSHIPMLHETLDENIDPIREYVLHAHMGNTVISDENLPGYGDTHPRFGFPGGENDVEELAEYLRKLMEIGYLHPENRNIVSFEVKPFGKEDSEMVIANAKRTLNSAWELID</sequence>
<dbReference type="InterPro" id="IPR013022">
    <property type="entry name" value="Xyl_isomerase-like_TIM-brl"/>
</dbReference>
<dbReference type="Gene3D" id="3.20.20.150">
    <property type="entry name" value="Divalent-metal-dependent TIM barrel enzymes"/>
    <property type="match status" value="1"/>
</dbReference>
<dbReference type="RefSeq" id="WP_207598838.1">
    <property type="nucleotide sequence ID" value="NZ_JAFNJU010000003.1"/>
</dbReference>
<evidence type="ECO:0000259" key="1">
    <source>
        <dbReference type="Pfam" id="PF01261"/>
    </source>
</evidence>